<organism evidence="4 5">
    <name type="scientific">Candidula unifasciata</name>
    <dbReference type="NCBI Taxonomy" id="100452"/>
    <lineage>
        <taxon>Eukaryota</taxon>
        <taxon>Metazoa</taxon>
        <taxon>Spiralia</taxon>
        <taxon>Lophotrochozoa</taxon>
        <taxon>Mollusca</taxon>
        <taxon>Gastropoda</taxon>
        <taxon>Heterobranchia</taxon>
        <taxon>Euthyneura</taxon>
        <taxon>Panpulmonata</taxon>
        <taxon>Eupulmonata</taxon>
        <taxon>Stylommatophora</taxon>
        <taxon>Helicina</taxon>
        <taxon>Helicoidea</taxon>
        <taxon>Geomitridae</taxon>
        <taxon>Candidula</taxon>
    </lineage>
</organism>
<dbReference type="OrthoDB" id="2423195at2759"/>
<dbReference type="GO" id="GO:0004386">
    <property type="term" value="F:helicase activity"/>
    <property type="evidence" value="ECO:0007669"/>
    <property type="project" value="InterPro"/>
</dbReference>
<dbReference type="PANTHER" id="PTHR10887">
    <property type="entry name" value="DNA2/NAM7 HELICASE FAMILY"/>
    <property type="match status" value="1"/>
</dbReference>
<proteinExistence type="predicted"/>
<gene>
    <name evidence="4" type="ORF">CUNI_LOCUS4302</name>
</gene>
<sequence length="973" mass="111691">MDEEDDAFVPNRRGNPKPNRKRTTPLTEKELKSLLSDDTDASSVLMRIARQDGSLERLLKEMPLRAEKLSLIAKVLAKAVDNPLNTQAQTQAVIEVLQTFLDAEDFHEQIVNSFHSPLRGEGTYIKAVVKLLKCTVEKFQNTAPKFLSHVFVLLTEIIDSSFQDDQELNDDKNVIRRLLVGQKRRQNDNEAKAERVYIDDDHAVDPNLFRELSIIPTAADFDPGEDIVYRANKVKGVYENINDYLDIQFRLLRADLILPLRENIMKYLHGGDQRNLRGMQVYSHVRIVRPICHDKGLCFRLSFDVSNLRKINWAVSQRLKYGSLLCLSTDNFNTYQCAVVENRDSKDLAKGLVDVQFVLNEHGQNVQVGRHEEFMRLISEARDLRYVMVESPTYFEAYKYVLLGLQNFTENNFPFWRYIGQCNPQIDSPEYLHNGNSTFDLRPLVDSDFAIKDNQDDEPQFSDASKAARAVDVLDPNSWPHPNKFSLDNSQFLALQSALTKEFSIIQGPPGTGKTFIGLLVMKALLHNKHIWLGDGERSPILLVCYTNHALDQFLEGILNFYQGSLVRVGSRSKSERLEEFNLRGMRNRARENRTVPIEVHLAKQETRLKMKDMKAEIHTEAAKLEILEREIVKETFLKPMIEESHYKTLRGLSGNNESVITTWLRISSDVTKLDDVKKQQQQKLENQGQARNAFRPEVGADEAAGEANEQGNDSGEDEDEEGDLFDMLNVDLPQTRHLDIDDDDDGAGDDDNDLFSELSESLGEGFIENVRHVNKKLDEADIEAERIRLRNVAFSISSYGEEPPPIGLTKDEKKQWNHIVLKKKKKRAILLGHLQKVDRMTEDEVSQVYDVSKLKLNERWRLYRYWIDLYCRQIRGEIRVKTEQYEQAARRYQEILLQEDKTILERATIIGMTTTGAARYQGILREIGPRIVLVEEAAEVFEGHVITCLTDQCQHVVLIGDHKQLRPNPSVL</sequence>
<dbReference type="GO" id="GO:0031380">
    <property type="term" value="C:nuclear RNA-directed RNA polymerase complex"/>
    <property type="evidence" value="ECO:0007669"/>
    <property type="project" value="TreeGrafter"/>
</dbReference>
<dbReference type="PANTHER" id="PTHR10887:SF341">
    <property type="entry name" value="NFX1-TYPE ZINC FINGER-CONTAINING PROTEIN 1"/>
    <property type="match status" value="1"/>
</dbReference>
<dbReference type="InterPro" id="IPR041677">
    <property type="entry name" value="DNA2/NAM7_AAA_11"/>
</dbReference>
<dbReference type="Gene3D" id="3.40.50.300">
    <property type="entry name" value="P-loop containing nucleotide triphosphate hydrolases"/>
    <property type="match status" value="2"/>
</dbReference>
<evidence type="ECO:0000259" key="3">
    <source>
        <dbReference type="Pfam" id="PF25396"/>
    </source>
</evidence>
<dbReference type="EMBL" id="CAJHNH020000601">
    <property type="protein sequence ID" value="CAG5118744.1"/>
    <property type="molecule type" value="Genomic_DNA"/>
</dbReference>
<evidence type="ECO:0008006" key="6">
    <source>
        <dbReference type="Google" id="ProtNLM"/>
    </source>
</evidence>
<keyword evidence="5" id="KW-1185">Reference proteome</keyword>
<dbReference type="Proteomes" id="UP000678393">
    <property type="component" value="Unassembled WGS sequence"/>
</dbReference>
<feature type="region of interest" description="Disordered" evidence="1">
    <location>
        <begin position="701"/>
        <end position="722"/>
    </location>
</feature>
<evidence type="ECO:0000313" key="5">
    <source>
        <dbReference type="Proteomes" id="UP000678393"/>
    </source>
</evidence>
<dbReference type="Pfam" id="PF13086">
    <property type="entry name" value="AAA_11"/>
    <property type="match status" value="2"/>
</dbReference>
<evidence type="ECO:0000259" key="2">
    <source>
        <dbReference type="Pfam" id="PF13086"/>
    </source>
</evidence>
<feature type="domain" description="ZNFX1" evidence="3">
    <location>
        <begin position="278"/>
        <end position="375"/>
    </location>
</feature>
<dbReference type="InterPro" id="IPR027417">
    <property type="entry name" value="P-loop_NTPase"/>
</dbReference>
<evidence type="ECO:0000313" key="4">
    <source>
        <dbReference type="EMBL" id="CAG5118744.1"/>
    </source>
</evidence>
<dbReference type="AlphaFoldDB" id="A0A8S3YNQ6"/>
<feature type="domain" description="DNA2/NAM7 helicase helicase" evidence="2">
    <location>
        <begin position="873"/>
        <end position="968"/>
    </location>
</feature>
<feature type="compositionally biased region" description="Basic residues" evidence="1">
    <location>
        <begin position="14"/>
        <end position="23"/>
    </location>
</feature>
<name>A0A8S3YNQ6_9EUPU</name>
<evidence type="ECO:0000256" key="1">
    <source>
        <dbReference type="SAM" id="MobiDB-lite"/>
    </source>
</evidence>
<feature type="domain" description="DNA2/NAM7 helicase helicase" evidence="2">
    <location>
        <begin position="487"/>
        <end position="687"/>
    </location>
</feature>
<dbReference type="GO" id="GO:0031048">
    <property type="term" value="P:regulatory ncRNA-mediated heterochromatin formation"/>
    <property type="evidence" value="ECO:0007669"/>
    <property type="project" value="TreeGrafter"/>
</dbReference>
<dbReference type="InterPro" id="IPR057373">
    <property type="entry name" value="ZNFX1"/>
</dbReference>
<feature type="region of interest" description="Disordered" evidence="1">
    <location>
        <begin position="1"/>
        <end position="29"/>
    </location>
</feature>
<reference evidence="4" key="1">
    <citation type="submission" date="2021-04" db="EMBL/GenBank/DDBJ databases">
        <authorList>
            <consortium name="Molecular Ecology Group"/>
        </authorList>
    </citation>
    <scope>NUCLEOTIDE SEQUENCE</scope>
</reference>
<accession>A0A8S3YNQ6</accession>
<dbReference type="Pfam" id="PF25396">
    <property type="entry name" value="ZNFX1"/>
    <property type="match status" value="1"/>
</dbReference>
<dbReference type="SUPFAM" id="SSF52540">
    <property type="entry name" value="P-loop containing nucleoside triphosphate hydrolases"/>
    <property type="match status" value="1"/>
</dbReference>
<dbReference type="InterPro" id="IPR045055">
    <property type="entry name" value="DNA2/NAM7-like"/>
</dbReference>
<protein>
    <recommendedName>
        <fullName evidence="6">NFX1-type zinc finger-containing protein 1</fullName>
    </recommendedName>
</protein>
<comment type="caution">
    <text evidence="4">The sequence shown here is derived from an EMBL/GenBank/DDBJ whole genome shotgun (WGS) entry which is preliminary data.</text>
</comment>